<proteinExistence type="predicted"/>
<reference evidence="3" key="1">
    <citation type="submission" date="2016-06" db="UniProtKB">
        <authorList>
            <consortium name="WormBaseParasite"/>
        </authorList>
    </citation>
    <scope>IDENTIFICATION</scope>
</reference>
<gene>
    <name evidence="1" type="ORF">SBAD_LOCUS10909</name>
</gene>
<dbReference type="EMBL" id="UZAM01014771">
    <property type="protein sequence ID" value="VDP35546.1"/>
    <property type="molecule type" value="Genomic_DNA"/>
</dbReference>
<name>A0A183J4W1_9BILA</name>
<keyword evidence="2" id="KW-1185">Reference proteome</keyword>
<dbReference type="AlphaFoldDB" id="A0A183J4W1"/>
<evidence type="ECO:0000313" key="2">
    <source>
        <dbReference type="Proteomes" id="UP000270296"/>
    </source>
</evidence>
<organism evidence="3">
    <name type="scientific">Soboliphyme baturini</name>
    <dbReference type="NCBI Taxonomy" id="241478"/>
    <lineage>
        <taxon>Eukaryota</taxon>
        <taxon>Metazoa</taxon>
        <taxon>Ecdysozoa</taxon>
        <taxon>Nematoda</taxon>
        <taxon>Enoplea</taxon>
        <taxon>Dorylaimia</taxon>
        <taxon>Dioctophymatida</taxon>
        <taxon>Dioctophymatoidea</taxon>
        <taxon>Soboliphymatidae</taxon>
        <taxon>Soboliphyme</taxon>
    </lineage>
</organism>
<dbReference type="WBParaSite" id="SBAD_0001128501-mRNA-1">
    <property type="protein sequence ID" value="SBAD_0001128501-mRNA-1"/>
    <property type="gene ID" value="SBAD_0001128501"/>
</dbReference>
<evidence type="ECO:0000313" key="3">
    <source>
        <dbReference type="WBParaSite" id="SBAD_0001128501-mRNA-1"/>
    </source>
</evidence>
<protein>
    <submittedName>
        <fullName evidence="3">Bestrophin homolog</fullName>
    </submittedName>
</protein>
<evidence type="ECO:0000313" key="1">
    <source>
        <dbReference type="EMBL" id="VDP35546.1"/>
    </source>
</evidence>
<sequence>MFQRFANWFWSEDIWLPPGMQWSALQSAVKLKLPEFSDLRLSLYYAFAFLIMRAVFEWFIARPLGYALGIRDGGSSLPHLFACVLRRCRNIWLAFNNGLINGYCCKTANDERSSSSNTVPEIIHVILHKTTLDKFSESW</sequence>
<accession>A0A183J4W1</accession>
<dbReference type="OrthoDB" id="537032at2759"/>
<dbReference type="Proteomes" id="UP000270296">
    <property type="component" value="Unassembled WGS sequence"/>
</dbReference>
<reference evidence="1 2" key="2">
    <citation type="submission" date="2018-11" db="EMBL/GenBank/DDBJ databases">
        <authorList>
            <consortium name="Pathogen Informatics"/>
        </authorList>
    </citation>
    <scope>NUCLEOTIDE SEQUENCE [LARGE SCALE GENOMIC DNA]</scope>
</reference>